<name>A0AAV2MXC3_9HYME</name>
<dbReference type="AlphaFoldDB" id="A0AAV2MXC3"/>
<evidence type="ECO:0000313" key="1">
    <source>
        <dbReference type="EMBL" id="CAL1671877.1"/>
    </source>
</evidence>
<evidence type="ECO:0000313" key="2">
    <source>
        <dbReference type="Proteomes" id="UP001497644"/>
    </source>
</evidence>
<dbReference type="Proteomes" id="UP001497644">
    <property type="component" value="Unassembled WGS sequence"/>
</dbReference>
<sequence>MPCDGKNPNCDRRRKLLAQLKCLISSMDRKKPCEWDEPFCPPMIYRPAKKLPPCVLPYCGFVKPCKSFDFRASIMYRCECIKRNGLQDRCMMWDCMGRPECMTKLYPVCEPGRFALLKLTDLGDAEVALRKFYCADQAREAALAAYCRLTCDKDRQKQILSCNSHNIEVPSIPSILCARSDALNDNDNLCESFCGDTSSSSYQVCEPSVYSNYMLNSCGICCPPHKLKESSFSYNSPLPMCLPSYPPTCLSCLAI</sequence>
<organism evidence="1 2">
    <name type="scientific">Lasius platythorax</name>
    <dbReference type="NCBI Taxonomy" id="488582"/>
    <lineage>
        <taxon>Eukaryota</taxon>
        <taxon>Metazoa</taxon>
        <taxon>Ecdysozoa</taxon>
        <taxon>Arthropoda</taxon>
        <taxon>Hexapoda</taxon>
        <taxon>Insecta</taxon>
        <taxon>Pterygota</taxon>
        <taxon>Neoptera</taxon>
        <taxon>Endopterygota</taxon>
        <taxon>Hymenoptera</taxon>
        <taxon>Apocrita</taxon>
        <taxon>Aculeata</taxon>
        <taxon>Formicoidea</taxon>
        <taxon>Formicidae</taxon>
        <taxon>Formicinae</taxon>
        <taxon>Lasius</taxon>
        <taxon>Lasius</taxon>
    </lineage>
</organism>
<reference evidence="1" key="1">
    <citation type="submission" date="2024-04" db="EMBL/GenBank/DDBJ databases">
        <authorList>
            <consortium name="Molecular Ecology Group"/>
        </authorList>
    </citation>
    <scope>NUCLEOTIDE SEQUENCE</scope>
</reference>
<gene>
    <name evidence="1" type="ORF">LPLAT_LOCUS5295</name>
</gene>
<keyword evidence="2" id="KW-1185">Reference proteome</keyword>
<protein>
    <submittedName>
        <fullName evidence="1">Uncharacterized protein</fullName>
    </submittedName>
</protein>
<proteinExistence type="predicted"/>
<comment type="caution">
    <text evidence="1">The sequence shown here is derived from an EMBL/GenBank/DDBJ whole genome shotgun (WGS) entry which is preliminary data.</text>
</comment>
<accession>A0AAV2MXC3</accession>
<dbReference type="EMBL" id="CAXIPU020000432">
    <property type="protein sequence ID" value="CAL1671877.1"/>
    <property type="molecule type" value="Genomic_DNA"/>
</dbReference>